<evidence type="ECO:0000313" key="2">
    <source>
        <dbReference type="EMBL" id="VFK26910.1"/>
    </source>
</evidence>
<gene>
    <name evidence="1" type="ORF">BECKLPF1236A_GA0070988_1003813</name>
    <name evidence="2" type="ORF">BECKLPF1236C_GA0070990_1004012</name>
</gene>
<dbReference type="AlphaFoldDB" id="A0A450XC89"/>
<sequence length="182" mass="21175">MVIYLIGVHHSIQHNGGNLRNIPGLFALREQFQYYLMTTTREFGISVLAEELNEDALKMFNASESLARFVAGRLGIAHMFCEPSLRARSSLGFTTQLQKKHHFIRELLWYDKMIDYKGERIVFICGVNHIPTFSRLIQEKGQHAIILTSYYGRNFFESLSPHRFYQSLTALQKNSWVIFQDP</sequence>
<accession>A0A450XC89</accession>
<evidence type="ECO:0000313" key="1">
    <source>
        <dbReference type="EMBL" id="VFK10460.1"/>
    </source>
</evidence>
<protein>
    <submittedName>
        <fullName evidence="2">Uncharacterized protein</fullName>
    </submittedName>
</protein>
<name>A0A450XC89_9GAMM</name>
<dbReference type="EMBL" id="CAADFM010000038">
    <property type="protein sequence ID" value="VFK10460.1"/>
    <property type="molecule type" value="Genomic_DNA"/>
</dbReference>
<proteinExistence type="predicted"/>
<dbReference type="EMBL" id="CAADFP010000040">
    <property type="protein sequence ID" value="VFK26910.1"/>
    <property type="molecule type" value="Genomic_DNA"/>
</dbReference>
<reference evidence="2" key="1">
    <citation type="submission" date="2019-02" db="EMBL/GenBank/DDBJ databases">
        <authorList>
            <person name="Gruber-Vodicka R. H."/>
            <person name="Seah K. B. B."/>
        </authorList>
    </citation>
    <scope>NUCLEOTIDE SEQUENCE</scope>
    <source>
        <strain evidence="1">BECK_S312</strain>
        <strain evidence="2">BECK_S426</strain>
    </source>
</reference>
<organism evidence="2">
    <name type="scientific">Candidatus Kentrum sp. LPFa</name>
    <dbReference type="NCBI Taxonomy" id="2126335"/>
    <lineage>
        <taxon>Bacteria</taxon>
        <taxon>Pseudomonadati</taxon>
        <taxon>Pseudomonadota</taxon>
        <taxon>Gammaproteobacteria</taxon>
        <taxon>Candidatus Kentrum</taxon>
    </lineage>
</organism>